<keyword evidence="7" id="KW-0472">Membrane</keyword>
<dbReference type="Pfam" id="PF02518">
    <property type="entry name" value="HATPase_c"/>
    <property type="match status" value="1"/>
</dbReference>
<keyword evidence="7" id="KW-1133">Transmembrane helix</keyword>
<gene>
    <name evidence="9" type="ORF">FG385_18140</name>
</gene>
<keyword evidence="5" id="KW-0418">Kinase</keyword>
<dbReference type="Gene3D" id="6.10.340.10">
    <property type="match status" value="1"/>
</dbReference>
<proteinExistence type="predicted"/>
<evidence type="ECO:0000256" key="1">
    <source>
        <dbReference type="ARBA" id="ARBA00000085"/>
    </source>
</evidence>
<keyword evidence="7" id="KW-0812">Transmembrane</keyword>
<dbReference type="SMART" id="SM00387">
    <property type="entry name" value="HATPase_c"/>
    <property type="match status" value="1"/>
</dbReference>
<dbReference type="GO" id="GO:0000160">
    <property type="term" value="P:phosphorelay signal transduction system"/>
    <property type="evidence" value="ECO:0007669"/>
    <property type="project" value="TreeGrafter"/>
</dbReference>
<feature type="region of interest" description="Disordered" evidence="6">
    <location>
        <begin position="665"/>
        <end position="751"/>
    </location>
</feature>
<evidence type="ECO:0000313" key="9">
    <source>
        <dbReference type="EMBL" id="TNC24345.1"/>
    </source>
</evidence>
<dbReference type="InterPro" id="IPR036890">
    <property type="entry name" value="HATPase_C_sf"/>
</dbReference>
<dbReference type="CDD" id="cd00075">
    <property type="entry name" value="HATPase"/>
    <property type="match status" value="1"/>
</dbReference>
<dbReference type="PANTHER" id="PTHR45436">
    <property type="entry name" value="SENSOR HISTIDINE KINASE YKOH"/>
    <property type="match status" value="1"/>
</dbReference>
<dbReference type="AlphaFoldDB" id="A0A5C4M0W8"/>
<dbReference type="Proteomes" id="UP000305546">
    <property type="component" value="Unassembled WGS sequence"/>
</dbReference>
<feature type="transmembrane region" description="Helical" evidence="7">
    <location>
        <begin position="30"/>
        <end position="52"/>
    </location>
</feature>
<evidence type="ECO:0000313" key="10">
    <source>
        <dbReference type="Proteomes" id="UP000305546"/>
    </source>
</evidence>
<evidence type="ECO:0000256" key="6">
    <source>
        <dbReference type="SAM" id="MobiDB-lite"/>
    </source>
</evidence>
<evidence type="ECO:0000256" key="2">
    <source>
        <dbReference type="ARBA" id="ARBA00012438"/>
    </source>
</evidence>
<sequence length="780" mass="83768">MPKLLRKTVTPTGSSNHAPRGSKISLRTRVLAIALIPSSVLLAAGVGINTYLITAAVQKRDTAVLLTRGYGLAVPFMPAMTQERRASIAVAADPSPANKADLEQARAGFNQLLGEFGAVSGQVAAAMPPDSRAAINHFVQSMGQLPGIRQQIDNGQARPLAVYDTYNSIADAMIVAAGAIGRDSTDKDVALLRSRAADLMRVSDWVDRGNALALAAYQNGGLTGDELAAFDSLARAYRADLTGLQPQLPSAQQQKIDQLESSPDWNLLGTVEDAVVRQGYDPRPLSRGAVPSLPVTVQQWQDAVRQVSGTISSLGLGDLGSAAAAAEKQSADDTLSRSIIIAAASLVLAVIVLFLALRMGNDLVRRLHRLRADTLEADQRLPDVVNRVRQGERVDVGREVPALDYGSDEIGEVADAFSKAQQAAVAAAVQEAELREGMNTVFLNIARRSQAVVHRQLQVLDRAERSADDPDQVDLLYQLDHLSTRERRNAENLIVLGGGRLTRQWRAPVNLLDIVRSAVAETEQYNRVTFGRIPQVQVTERAVADLMHLLAELVDNAIAFSPPESRIEVRGNPVGRGAVIEIEDQGLGMPDEERERVNAMFEDPADSGVLALTGDSRIGFFVVARLARHQGIRVSLLESSYGGIRAVVVIPNDALVAAKRIEPADPDHTDWFNAVPAQTGPAPESPPANGKANKHRATVMMLPEATPAWPAPSPTDDRPRLPKRRRQASLAPGLHEMPEAAAPAPAAADEEATAMGARNLMAAFQDGTRRGRAEDETWHG</sequence>
<name>A0A5C4M0W8_9PSEU</name>
<protein>
    <recommendedName>
        <fullName evidence="2">histidine kinase</fullName>
        <ecNumber evidence="2">2.7.13.3</ecNumber>
    </recommendedName>
</protein>
<evidence type="ECO:0000256" key="5">
    <source>
        <dbReference type="ARBA" id="ARBA00022777"/>
    </source>
</evidence>
<accession>A0A5C4M0W8</accession>
<comment type="catalytic activity">
    <reaction evidence="1">
        <text>ATP + protein L-histidine = ADP + protein N-phospho-L-histidine.</text>
        <dbReference type="EC" id="2.7.13.3"/>
    </reaction>
</comment>
<dbReference type="InterPro" id="IPR003594">
    <property type="entry name" value="HATPase_dom"/>
</dbReference>
<keyword evidence="10" id="KW-1185">Reference proteome</keyword>
<dbReference type="InterPro" id="IPR013587">
    <property type="entry name" value="Nitrate/nitrite_sensing"/>
</dbReference>
<dbReference type="OrthoDB" id="3502710at2"/>
<organism evidence="9 10">
    <name type="scientific">Amycolatopsis alkalitolerans</name>
    <dbReference type="NCBI Taxonomy" id="2547244"/>
    <lineage>
        <taxon>Bacteria</taxon>
        <taxon>Bacillati</taxon>
        <taxon>Actinomycetota</taxon>
        <taxon>Actinomycetes</taxon>
        <taxon>Pseudonocardiales</taxon>
        <taxon>Pseudonocardiaceae</taxon>
        <taxon>Amycolatopsis</taxon>
    </lineage>
</organism>
<reference evidence="9 10" key="1">
    <citation type="submission" date="2019-06" db="EMBL/GenBank/DDBJ databases">
        <title>Amycolatopsis alkalitolerans sp. nov., isolated from Gastrodia elata Blume.</title>
        <authorList>
            <person name="Narsing Rao M.P."/>
            <person name="Li W.J."/>
        </authorList>
    </citation>
    <scope>NUCLEOTIDE SEQUENCE [LARGE SCALE GENOMIC DNA]</scope>
    <source>
        <strain evidence="9 10">SYSUP0005</strain>
    </source>
</reference>
<dbReference type="GO" id="GO:0004673">
    <property type="term" value="F:protein histidine kinase activity"/>
    <property type="evidence" value="ECO:0007669"/>
    <property type="project" value="UniProtKB-EC"/>
</dbReference>
<evidence type="ECO:0000256" key="4">
    <source>
        <dbReference type="ARBA" id="ARBA00022679"/>
    </source>
</evidence>
<dbReference type="RefSeq" id="WP_139097944.1">
    <property type="nucleotide sequence ID" value="NZ_VDFW01000015.1"/>
</dbReference>
<evidence type="ECO:0000259" key="8">
    <source>
        <dbReference type="SMART" id="SM00387"/>
    </source>
</evidence>
<feature type="transmembrane region" description="Helical" evidence="7">
    <location>
        <begin position="339"/>
        <end position="357"/>
    </location>
</feature>
<dbReference type="GO" id="GO:0005886">
    <property type="term" value="C:plasma membrane"/>
    <property type="evidence" value="ECO:0007669"/>
    <property type="project" value="TreeGrafter"/>
</dbReference>
<keyword evidence="3" id="KW-0597">Phosphoprotein</keyword>
<feature type="region of interest" description="Disordered" evidence="6">
    <location>
        <begin position="1"/>
        <end position="21"/>
    </location>
</feature>
<dbReference type="EC" id="2.7.13.3" evidence="2"/>
<feature type="domain" description="Histidine kinase/HSP90-like ATPase" evidence="8">
    <location>
        <begin position="541"/>
        <end position="654"/>
    </location>
</feature>
<evidence type="ECO:0000256" key="7">
    <source>
        <dbReference type="SAM" id="Phobius"/>
    </source>
</evidence>
<dbReference type="PANTHER" id="PTHR45436:SF5">
    <property type="entry name" value="SENSOR HISTIDINE KINASE TRCS"/>
    <property type="match status" value="1"/>
</dbReference>
<evidence type="ECO:0000256" key="3">
    <source>
        <dbReference type="ARBA" id="ARBA00022553"/>
    </source>
</evidence>
<dbReference type="EMBL" id="VDFW01000015">
    <property type="protein sequence ID" value="TNC24345.1"/>
    <property type="molecule type" value="Genomic_DNA"/>
</dbReference>
<dbReference type="Pfam" id="PF08376">
    <property type="entry name" value="NIT"/>
    <property type="match status" value="1"/>
</dbReference>
<comment type="caution">
    <text evidence="9">The sequence shown here is derived from an EMBL/GenBank/DDBJ whole genome shotgun (WGS) entry which is preliminary data.</text>
</comment>
<dbReference type="InterPro" id="IPR050428">
    <property type="entry name" value="TCS_sensor_his_kinase"/>
</dbReference>
<dbReference type="SUPFAM" id="SSF55874">
    <property type="entry name" value="ATPase domain of HSP90 chaperone/DNA topoisomerase II/histidine kinase"/>
    <property type="match status" value="1"/>
</dbReference>
<dbReference type="Gene3D" id="3.30.565.10">
    <property type="entry name" value="Histidine kinase-like ATPase, C-terminal domain"/>
    <property type="match status" value="1"/>
</dbReference>
<keyword evidence="4" id="KW-0808">Transferase</keyword>